<dbReference type="OrthoDB" id="6617942at2759"/>
<organism evidence="1 2">
    <name type="scientific">Araneus ventricosus</name>
    <name type="common">Orbweaver spider</name>
    <name type="synonym">Epeira ventricosa</name>
    <dbReference type="NCBI Taxonomy" id="182803"/>
    <lineage>
        <taxon>Eukaryota</taxon>
        <taxon>Metazoa</taxon>
        <taxon>Ecdysozoa</taxon>
        <taxon>Arthropoda</taxon>
        <taxon>Chelicerata</taxon>
        <taxon>Arachnida</taxon>
        <taxon>Araneae</taxon>
        <taxon>Araneomorphae</taxon>
        <taxon>Entelegynae</taxon>
        <taxon>Araneoidea</taxon>
        <taxon>Araneidae</taxon>
        <taxon>Araneus</taxon>
    </lineage>
</organism>
<keyword evidence="2" id="KW-1185">Reference proteome</keyword>
<dbReference type="EMBL" id="BGPR01001155">
    <property type="protein sequence ID" value="GBM46832.1"/>
    <property type="molecule type" value="Genomic_DNA"/>
</dbReference>
<proteinExistence type="predicted"/>
<reference evidence="1 2" key="1">
    <citation type="journal article" date="2019" name="Sci. Rep.">
        <title>Orb-weaving spider Araneus ventricosus genome elucidates the spidroin gene catalogue.</title>
        <authorList>
            <person name="Kono N."/>
            <person name="Nakamura H."/>
            <person name="Ohtoshi R."/>
            <person name="Moran D.A.P."/>
            <person name="Shinohara A."/>
            <person name="Yoshida Y."/>
            <person name="Fujiwara M."/>
            <person name="Mori M."/>
            <person name="Tomita M."/>
            <person name="Arakawa K."/>
        </authorList>
    </citation>
    <scope>NUCLEOTIDE SEQUENCE [LARGE SCALE GENOMIC DNA]</scope>
</reference>
<dbReference type="AlphaFoldDB" id="A0A4Y2FZ77"/>
<accession>A0A4Y2FZ77</accession>
<evidence type="ECO:0000313" key="2">
    <source>
        <dbReference type="Proteomes" id="UP000499080"/>
    </source>
</evidence>
<name>A0A4Y2FZ77_ARAVE</name>
<evidence type="ECO:0000313" key="1">
    <source>
        <dbReference type="EMBL" id="GBM46832.1"/>
    </source>
</evidence>
<protein>
    <submittedName>
        <fullName evidence="1">Uncharacterized protein</fullName>
    </submittedName>
</protein>
<sequence>MKLRLKGLYFDGLKDSTLILERVDTKRYTRKTNDEHLSLIEEQGLRYITHLSPSFGTIKQISAAIIGYFEGIIQHLSQLLAIDCDGTFVNTG</sequence>
<comment type="caution">
    <text evidence="1">The sequence shown here is derived from an EMBL/GenBank/DDBJ whole genome shotgun (WGS) entry which is preliminary data.</text>
</comment>
<dbReference type="Proteomes" id="UP000499080">
    <property type="component" value="Unassembled WGS sequence"/>
</dbReference>
<gene>
    <name evidence="1" type="ORF">AVEN_112182_1</name>
</gene>